<dbReference type="Gene3D" id="3.40.50.150">
    <property type="entry name" value="Vaccinia Virus protein VP39"/>
    <property type="match status" value="1"/>
</dbReference>
<proteinExistence type="predicted"/>
<keyword evidence="1 6" id="KW-0489">Methyltransferase</keyword>
<accession>A0A1M6RCV7</accession>
<gene>
    <name evidence="6" type="ORF">SAMN05216463_101204</name>
</gene>
<keyword evidence="3" id="KW-0694">RNA-binding</keyword>
<organism evidence="6 7">
    <name type="scientific">Xylanibacter ruminicola</name>
    <name type="common">Prevotella ruminicola</name>
    <dbReference type="NCBI Taxonomy" id="839"/>
    <lineage>
        <taxon>Bacteria</taxon>
        <taxon>Pseudomonadati</taxon>
        <taxon>Bacteroidota</taxon>
        <taxon>Bacteroidia</taxon>
        <taxon>Bacteroidales</taxon>
        <taxon>Prevotellaceae</taxon>
        <taxon>Xylanibacter</taxon>
    </lineage>
</organism>
<dbReference type="GO" id="GO:0003723">
    <property type="term" value="F:RNA binding"/>
    <property type="evidence" value="ECO:0007669"/>
    <property type="project" value="UniProtKB-UniRule"/>
</dbReference>
<dbReference type="InterPro" id="IPR000241">
    <property type="entry name" value="RlmKL-like_Mtase"/>
</dbReference>
<dbReference type="AlphaFoldDB" id="A0A1M6RCV7"/>
<dbReference type="SUPFAM" id="SSF53335">
    <property type="entry name" value="S-adenosyl-L-methionine-dependent methyltransferases"/>
    <property type="match status" value="1"/>
</dbReference>
<dbReference type="GO" id="GO:0008990">
    <property type="term" value="F:rRNA (guanine-N2-)-methyltransferase activity"/>
    <property type="evidence" value="ECO:0007669"/>
    <property type="project" value="TreeGrafter"/>
</dbReference>
<evidence type="ECO:0000313" key="6">
    <source>
        <dbReference type="EMBL" id="SHK30291.1"/>
    </source>
</evidence>
<sequence>MEQKYELIAKTFMGLEPVLAKELAQLGASDVEIGRRMVSFTGDKEMMYRANFQLHTAIRILKPIHHFKARSADDVYEEIKKIDWTEYLGTDKTFTVDSVVFSEEFRHSKFVSYKVKDAIVDQFREKTGKRPNISISNPDIRLNMHIADDKCTLSLDSSGESLHRRGYRQESVEAPLNEVLAAGMILLSGWQCDTDFIDPMCGSGTLLIEAALIAKNMAPGLFRKEFAFEKWPDFDADLFDEIYNDESLEREFNHKIYGYDIDMKAVNTARMNVKAAGLSDIITIEQQDFKNFTQPANKSIIISNPPYGERISTPDLLGTYKMIGERLKHQFKGNDAWILSYREECFDQIGLKPSIKIPLYNGSLECEFRKYQMFDGKLKDFRSEGGVVKTEEEKRQMAEKHRFKKEREFKKRLEEKEENEEADILNFTFHRHDLSKNRGGHESFDRSGKERRERKEFNKDRKDFGGKDRKDRKDFKRGGKREFGKKDFGGKKRRFDDDED</sequence>
<dbReference type="InterPro" id="IPR029063">
    <property type="entry name" value="SAM-dependent_MTases_sf"/>
</dbReference>
<dbReference type="EMBL" id="FRBD01000001">
    <property type="protein sequence ID" value="SHK30291.1"/>
    <property type="molecule type" value="Genomic_DNA"/>
</dbReference>
<reference evidence="6 7" key="1">
    <citation type="submission" date="2016-11" db="EMBL/GenBank/DDBJ databases">
        <authorList>
            <person name="Jaros S."/>
            <person name="Januszkiewicz K."/>
            <person name="Wedrychowicz H."/>
        </authorList>
    </citation>
    <scope>NUCLEOTIDE SEQUENCE [LARGE SCALE GENOMIC DNA]</scope>
    <source>
        <strain evidence="6 7">KHT3</strain>
    </source>
</reference>
<evidence type="ECO:0000313" key="7">
    <source>
        <dbReference type="Proteomes" id="UP000184130"/>
    </source>
</evidence>
<dbReference type="Pfam" id="PF02926">
    <property type="entry name" value="THUMP"/>
    <property type="match status" value="1"/>
</dbReference>
<evidence type="ECO:0000256" key="2">
    <source>
        <dbReference type="ARBA" id="ARBA00022679"/>
    </source>
</evidence>
<evidence type="ECO:0000256" key="1">
    <source>
        <dbReference type="ARBA" id="ARBA00022603"/>
    </source>
</evidence>
<dbReference type="Proteomes" id="UP000184130">
    <property type="component" value="Unassembled WGS sequence"/>
</dbReference>
<feature type="domain" description="THUMP" evidence="5">
    <location>
        <begin position="46"/>
        <end position="157"/>
    </location>
</feature>
<name>A0A1M6RCV7_XYLRU</name>
<feature type="region of interest" description="Disordered" evidence="4">
    <location>
        <begin position="436"/>
        <end position="500"/>
    </location>
</feature>
<dbReference type="RefSeq" id="WP_073203934.1">
    <property type="nucleotide sequence ID" value="NZ_FRBD01000001.1"/>
</dbReference>
<dbReference type="PROSITE" id="PS01261">
    <property type="entry name" value="UPF0020"/>
    <property type="match status" value="1"/>
</dbReference>
<dbReference type="InterPro" id="IPR004114">
    <property type="entry name" value="THUMP_dom"/>
</dbReference>
<dbReference type="Pfam" id="PF22020">
    <property type="entry name" value="RlmL_1st"/>
    <property type="match status" value="1"/>
</dbReference>
<dbReference type="OrthoDB" id="9809404at2"/>
<dbReference type="InterPro" id="IPR053943">
    <property type="entry name" value="RlmKL-like_Mtase_CS"/>
</dbReference>
<dbReference type="PROSITE" id="PS51165">
    <property type="entry name" value="THUMP"/>
    <property type="match status" value="1"/>
</dbReference>
<dbReference type="PROSITE" id="PS00092">
    <property type="entry name" value="N6_MTASE"/>
    <property type="match status" value="1"/>
</dbReference>
<dbReference type="GO" id="GO:0070043">
    <property type="term" value="F:rRNA (guanine-N7-)-methyltransferase activity"/>
    <property type="evidence" value="ECO:0007669"/>
    <property type="project" value="TreeGrafter"/>
</dbReference>
<protein>
    <submittedName>
        <fullName evidence="6">Putative N6-adenine-specific DNA methylase</fullName>
    </submittedName>
</protein>
<dbReference type="PANTHER" id="PTHR47313">
    <property type="entry name" value="RIBOSOMAL RNA LARGE SUBUNIT METHYLTRANSFERASE K/L"/>
    <property type="match status" value="1"/>
</dbReference>
<dbReference type="CDD" id="cd11715">
    <property type="entry name" value="THUMP_AdoMetMT"/>
    <property type="match status" value="1"/>
</dbReference>
<dbReference type="Gene3D" id="3.30.2130.30">
    <property type="match status" value="1"/>
</dbReference>
<evidence type="ECO:0000256" key="4">
    <source>
        <dbReference type="SAM" id="MobiDB-lite"/>
    </source>
</evidence>
<evidence type="ECO:0000259" key="5">
    <source>
        <dbReference type="PROSITE" id="PS51165"/>
    </source>
</evidence>
<evidence type="ECO:0000256" key="3">
    <source>
        <dbReference type="PROSITE-ProRule" id="PRU00529"/>
    </source>
</evidence>
<dbReference type="InterPro" id="IPR054170">
    <property type="entry name" value="RlmL_1st"/>
</dbReference>
<dbReference type="Pfam" id="PF01170">
    <property type="entry name" value="UPF0020"/>
    <property type="match status" value="1"/>
</dbReference>
<keyword evidence="2" id="KW-0808">Transferase</keyword>
<dbReference type="PANTHER" id="PTHR47313:SF1">
    <property type="entry name" value="RIBOSOMAL RNA LARGE SUBUNIT METHYLTRANSFERASE K_L"/>
    <property type="match status" value="1"/>
</dbReference>
<dbReference type="InterPro" id="IPR002052">
    <property type="entry name" value="DNA_methylase_N6_adenine_CS"/>
</dbReference>
<dbReference type="SMART" id="SM00981">
    <property type="entry name" value="THUMP"/>
    <property type="match status" value="1"/>
</dbReference>